<feature type="transmembrane region" description="Helical" evidence="8">
    <location>
        <begin position="501"/>
        <end position="525"/>
    </location>
</feature>
<feature type="transmembrane region" description="Helical" evidence="8">
    <location>
        <begin position="559"/>
        <end position="577"/>
    </location>
</feature>
<feature type="transmembrane region" description="Helical" evidence="8">
    <location>
        <begin position="417"/>
        <end position="434"/>
    </location>
</feature>
<feature type="transmembrane region" description="Helical" evidence="8">
    <location>
        <begin position="634"/>
        <end position="651"/>
    </location>
</feature>
<evidence type="ECO:0000313" key="9">
    <source>
        <dbReference type="EMBL" id="RLM64614.1"/>
    </source>
</evidence>
<feature type="region of interest" description="Disordered" evidence="7">
    <location>
        <begin position="1"/>
        <end position="33"/>
    </location>
</feature>
<evidence type="ECO:0000256" key="1">
    <source>
        <dbReference type="ARBA" id="ARBA00004141"/>
    </source>
</evidence>
<reference evidence="10" key="1">
    <citation type="journal article" date="2019" name="Nat. Commun.">
        <title>The genome of broomcorn millet.</title>
        <authorList>
            <person name="Zou C."/>
            <person name="Miki D."/>
            <person name="Li D."/>
            <person name="Tang Q."/>
            <person name="Xiao L."/>
            <person name="Rajput S."/>
            <person name="Deng P."/>
            <person name="Jia W."/>
            <person name="Huang R."/>
            <person name="Zhang M."/>
            <person name="Sun Y."/>
            <person name="Hu J."/>
            <person name="Fu X."/>
            <person name="Schnable P.S."/>
            <person name="Li F."/>
            <person name="Zhang H."/>
            <person name="Feng B."/>
            <person name="Zhu X."/>
            <person name="Liu R."/>
            <person name="Schnable J.C."/>
            <person name="Zhu J.-K."/>
            <person name="Zhang H."/>
        </authorList>
    </citation>
    <scope>NUCLEOTIDE SEQUENCE [LARGE SCALE GENOMIC DNA]</scope>
</reference>
<dbReference type="NCBIfam" id="TIGR00728">
    <property type="entry name" value="OPT_sfam"/>
    <property type="match status" value="1"/>
</dbReference>
<dbReference type="InterPro" id="IPR045035">
    <property type="entry name" value="YSL-like"/>
</dbReference>
<keyword evidence="5 8" id="KW-1133">Transmembrane helix</keyword>
<sequence length="711" mass="76973">MAAPPADERQRQAWDEEEADDAVAGPSTEQVFEGEPVPTLPEMITARSVAVGVVLGVVLSAVAMKLSLTAVYLPFLAIPAGLMSFFLSRWWVRLLDGCGVAQLPFTRQENAVIQTFVVSCANIAYTGGFGSYILAMSRTSAVDGGPENGGGNVAEPQIGRLMAFLFLTSFVGVFAVMPFGNSLVIRHNLPFPTGMATAHFINSIHTPHGAKQASMQVSVMFKTLGGAIMSSLWQWFYEGGMHCGFRSFPIFGLTAARFGFFFDFSMADIGIGFLSPYKVTISMLVGSVVSWGIMLPYIMTKEGSWYPRGIGGINAYRWFIGISMVLADGLFHMLCILLRTLREMRRRRLSRLTTLPSMCLGADDRPPARSFDDRRRAQVFLRDRVYDPAAVVGFFALSAVSIVAIPRLYPQLRSCHVAVAYLTVPLFAFCNTYGIGMTSANLEPTYGKIAVLAFGSWVGLQNGGVVAGLAGGVIMLSAVITAGDLMQVFRTGYLTLTSPHAMLISHVAGTALGCVINPLIFWMLYGAYNGGGGVPVAPYAKVYRGMAILGVSQQAFPRHSLLLSKVFFAVALANSVLREVSARRGWRVGRYLPCTIAVAIAFFMPPKVPIGISIGSIGMYLWRRLDGDGARLRSPAVAAGLICGDALGSVLRSMLMLSRARQPICLMFLSPRASERLDALVATYTLENRGGPRPTLITHQLTLQSVSLFNF</sequence>
<dbReference type="AlphaFoldDB" id="A0A3L6PTK4"/>
<feature type="transmembrane region" description="Helical" evidence="8">
    <location>
        <begin position="385"/>
        <end position="405"/>
    </location>
</feature>
<feature type="transmembrane region" description="Helical" evidence="8">
    <location>
        <begin position="279"/>
        <end position="298"/>
    </location>
</feature>
<keyword evidence="3" id="KW-0813">Transport</keyword>
<evidence type="ECO:0000256" key="4">
    <source>
        <dbReference type="ARBA" id="ARBA00022692"/>
    </source>
</evidence>
<feature type="compositionally biased region" description="Basic and acidic residues" evidence="7">
    <location>
        <begin position="1"/>
        <end position="14"/>
    </location>
</feature>
<comment type="caution">
    <text evidence="9">The sequence shown here is derived from an EMBL/GenBank/DDBJ whole genome shotgun (WGS) entry which is preliminary data.</text>
</comment>
<evidence type="ECO:0000256" key="8">
    <source>
        <dbReference type="SAM" id="Phobius"/>
    </source>
</evidence>
<dbReference type="STRING" id="4540.A0A3L6PTK4"/>
<keyword evidence="4 8" id="KW-0812">Transmembrane</keyword>
<proteinExistence type="inferred from homology"/>
<comment type="subcellular location">
    <subcellularLocation>
        <location evidence="1">Membrane</location>
        <topology evidence="1">Multi-pass membrane protein</topology>
    </subcellularLocation>
</comment>
<comment type="similarity">
    <text evidence="2">Belongs to the YSL (TC 2.A.67.2) family.</text>
</comment>
<organism evidence="9 10">
    <name type="scientific">Panicum miliaceum</name>
    <name type="common">Proso millet</name>
    <name type="synonym">Broomcorn millet</name>
    <dbReference type="NCBI Taxonomy" id="4540"/>
    <lineage>
        <taxon>Eukaryota</taxon>
        <taxon>Viridiplantae</taxon>
        <taxon>Streptophyta</taxon>
        <taxon>Embryophyta</taxon>
        <taxon>Tracheophyta</taxon>
        <taxon>Spermatophyta</taxon>
        <taxon>Magnoliopsida</taxon>
        <taxon>Liliopsida</taxon>
        <taxon>Poales</taxon>
        <taxon>Poaceae</taxon>
        <taxon>PACMAD clade</taxon>
        <taxon>Panicoideae</taxon>
        <taxon>Panicodae</taxon>
        <taxon>Paniceae</taxon>
        <taxon>Panicinae</taxon>
        <taxon>Panicum</taxon>
        <taxon>Panicum sect. Panicum</taxon>
    </lineage>
</organism>
<evidence type="ECO:0000256" key="5">
    <source>
        <dbReference type="ARBA" id="ARBA00022989"/>
    </source>
</evidence>
<feature type="transmembrane region" description="Helical" evidence="8">
    <location>
        <begin position="219"/>
        <end position="236"/>
    </location>
</feature>
<feature type="transmembrane region" description="Helical" evidence="8">
    <location>
        <begin position="598"/>
        <end position="622"/>
    </location>
</feature>
<dbReference type="EMBL" id="PQIB02000015">
    <property type="protein sequence ID" value="RLM64614.1"/>
    <property type="molecule type" value="Genomic_DNA"/>
</dbReference>
<accession>A0A3L6PTK4</accession>
<dbReference type="PANTHER" id="PTHR31645:SF48">
    <property type="entry name" value="METAL-NICOTIANAMINE TRANSPORTER YSL17-RELATED"/>
    <property type="match status" value="1"/>
</dbReference>
<name>A0A3L6PTK4_PANMI</name>
<dbReference type="Pfam" id="PF03169">
    <property type="entry name" value="OPT"/>
    <property type="match status" value="1"/>
</dbReference>
<evidence type="ECO:0000313" key="10">
    <source>
        <dbReference type="Proteomes" id="UP000275267"/>
    </source>
</evidence>
<keyword evidence="6 8" id="KW-0472">Membrane</keyword>
<evidence type="ECO:0000256" key="7">
    <source>
        <dbReference type="SAM" id="MobiDB-lite"/>
    </source>
</evidence>
<evidence type="ECO:0000256" key="3">
    <source>
        <dbReference type="ARBA" id="ARBA00022448"/>
    </source>
</evidence>
<evidence type="ECO:0000256" key="2">
    <source>
        <dbReference type="ARBA" id="ARBA00010276"/>
    </source>
</evidence>
<feature type="transmembrane region" description="Helical" evidence="8">
    <location>
        <begin position="248"/>
        <end position="267"/>
    </location>
</feature>
<dbReference type="GO" id="GO:0035673">
    <property type="term" value="F:oligopeptide transmembrane transporter activity"/>
    <property type="evidence" value="ECO:0007669"/>
    <property type="project" value="InterPro"/>
</dbReference>
<feature type="transmembrane region" description="Helical" evidence="8">
    <location>
        <begin position="71"/>
        <end position="92"/>
    </location>
</feature>
<feature type="transmembrane region" description="Helical" evidence="8">
    <location>
        <begin position="318"/>
        <end position="341"/>
    </location>
</feature>
<protein>
    <recommendedName>
        <fullName evidence="11">Metal-nicotianamine transporter YSL7</fullName>
    </recommendedName>
</protein>
<feature type="transmembrane region" description="Helical" evidence="8">
    <location>
        <begin position="44"/>
        <end position="64"/>
    </location>
</feature>
<evidence type="ECO:0008006" key="11">
    <source>
        <dbReference type="Google" id="ProtNLM"/>
    </source>
</evidence>
<evidence type="ECO:0000256" key="6">
    <source>
        <dbReference type="ARBA" id="ARBA00023136"/>
    </source>
</evidence>
<feature type="transmembrane region" description="Helical" evidence="8">
    <location>
        <begin position="469"/>
        <end position="489"/>
    </location>
</feature>
<dbReference type="InterPro" id="IPR004813">
    <property type="entry name" value="OPT"/>
</dbReference>
<dbReference type="PANTHER" id="PTHR31645">
    <property type="entry name" value="OLIGOPEPTIDE TRANSPORTER YGL114W-RELATED"/>
    <property type="match status" value="1"/>
</dbReference>
<keyword evidence="10" id="KW-1185">Reference proteome</keyword>
<dbReference type="GO" id="GO:0016020">
    <property type="term" value="C:membrane"/>
    <property type="evidence" value="ECO:0007669"/>
    <property type="project" value="UniProtKB-SubCell"/>
</dbReference>
<dbReference type="OrthoDB" id="627262at2759"/>
<dbReference type="Proteomes" id="UP000275267">
    <property type="component" value="Unassembled WGS sequence"/>
</dbReference>
<gene>
    <name evidence="9" type="ORF">C2845_PM16G19600</name>
</gene>
<feature type="transmembrane region" description="Helical" evidence="8">
    <location>
        <begin position="161"/>
        <end position="185"/>
    </location>
</feature>